<dbReference type="SUPFAM" id="SSF53474">
    <property type="entry name" value="alpha/beta-Hydrolases"/>
    <property type="match status" value="1"/>
</dbReference>
<organism evidence="5 6">
    <name type="scientific">Sphingomonas tagetis</name>
    <dbReference type="NCBI Taxonomy" id="2949092"/>
    <lineage>
        <taxon>Bacteria</taxon>
        <taxon>Pseudomonadati</taxon>
        <taxon>Pseudomonadota</taxon>
        <taxon>Alphaproteobacteria</taxon>
        <taxon>Sphingomonadales</taxon>
        <taxon>Sphingomonadaceae</taxon>
        <taxon>Sphingomonas</taxon>
    </lineage>
</organism>
<name>A0A9X2KMF2_9SPHN</name>
<dbReference type="InterPro" id="IPR050309">
    <property type="entry name" value="Type-B_Carboxylest/Lipase"/>
</dbReference>
<dbReference type="InterPro" id="IPR019826">
    <property type="entry name" value="Carboxylesterase_B_AS"/>
</dbReference>
<comment type="similarity">
    <text evidence="1 3">Belongs to the type-B carboxylesterase/lipase family.</text>
</comment>
<dbReference type="Pfam" id="PF00135">
    <property type="entry name" value="COesterase"/>
    <property type="match status" value="1"/>
</dbReference>
<evidence type="ECO:0000256" key="1">
    <source>
        <dbReference type="ARBA" id="ARBA00005964"/>
    </source>
</evidence>
<dbReference type="PANTHER" id="PTHR11559">
    <property type="entry name" value="CARBOXYLESTERASE"/>
    <property type="match status" value="1"/>
</dbReference>
<dbReference type="RefSeq" id="WP_254296072.1">
    <property type="nucleotide sequence ID" value="NZ_JAMLDX010000019.1"/>
</dbReference>
<proteinExistence type="inferred from homology"/>
<dbReference type="Proteomes" id="UP001139451">
    <property type="component" value="Unassembled WGS sequence"/>
</dbReference>
<evidence type="ECO:0000313" key="6">
    <source>
        <dbReference type="Proteomes" id="UP001139451"/>
    </source>
</evidence>
<accession>A0A9X2KMF2</accession>
<keyword evidence="6" id="KW-1185">Reference proteome</keyword>
<evidence type="ECO:0000259" key="4">
    <source>
        <dbReference type="Pfam" id="PF00135"/>
    </source>
</evidence>
<evidence type="ECO:0000256" key="2">
    <source>
        <dbReference type="ARBA" id="ARBA00022801"/>
    </source>
</evidence>
<keyword evidence="2 3" id="KW-0378">Hydrolase</keyword>
<evidence type="ECO:0000313" key="5">
    <source>
        <dbReference type="EMBL" id="MCP3732534.1"/>
    </source>
</evidence>
<evidence type="ECO:0000256" key="3">
    <source>
        <dbReference type="RuleBase" id="RU361235"/>
    </source>
</evidence>
<dbReference type="EMBL" id="JAMLDX010000019">
    <property type="protein sequence ID" value="MCP3732534.1"/>
    <property type="molecule type" value="Genomic_DNA"/>
</dbReference>
<sequence length="493" mass="54248">MLVTEIELADGVVQGVTENGVRKFFSLPYAAPLTQERRFRAPEPVERWTGVRDATRPGPSAPQNRPKDLGIDLVSLTAPDIPNGPDYLTLNLWAPAQGEKRPVMIFVHGGSFVSGSKDVPVYDGSAFARDGVVCVTINYRVGIEGFLPARDVATNIGLRDMIAALRWVRDNIAAFGGDPANVTLFGESGGAWCIAALMTSPPAQGLFQRAICQSGHVLLSRDQSLMQKLVRRIARKLRVTPDRAGLLSKTPEEMLPAQEWAMKPSPFFHLRDDTGRDPSFGITRYLPVHGDDILPVSTIQALADGAGKDIQLLIGTTSEEARLFFVPLGTIGKLRRWMALMFMKKALPDAKAALRAYGLDEKGAKPGEVLTRALTDLMFRWMTRRTAELHQGRAHVYEFEWRSPAFDGQLGAAHAIELPFVFDTLACASGPNALLGENPPQELADSIHALWIRFATDGSLPWPEYESKTRQVYSLTRQVAEHEPVMPAAEYLP</sequence>
<reference evidence="5" key="1">
    <citation type="submission" date="2022-05" db="EMBL/GenBank/DDBJ databases">
        <title>Sphingomonas sp. strain MG17 Genome sequencing and assembly.</title>
        <authorList>
            <person name="Kim I."/>
        </authorList>
    </citation>
    <scope>NUCLEOTIDE SEQUENCE</scope>
    <source>
        <strain evidence="5">MG17</strain>
    </source>
</reference>
<dbReference type="Gene3D" id="3.40.50.1820">
    <property type="entry name" value="alpha/beta hydrolase"/>
    <property type="match status" value="1"/>
</dbReference>
<dbReference type="EC" id="3.1.1.-" evidence="3"/>
<protein>
    <recommendedName>
        <fullName evidence="3">Carboxylic ester hydrolase</fullName>
        <ecNumber evidence="3">3.1.1.-</ecNumber>
    </recommendedName>
</protein>
<dbReference type="GO" id="GO:0016787">
    <property type="term" value="F:hydrolase activity"/>
    <property type="evidence" value="ECO:0007669"/>
    <property type="project" value="UniProtKB-KW"/>
</dbReference>
<dbReference type="InterPro" id="IPR002018">
    <property type="entry name" value="CarbesteraseB"/>
</dbReference>
<comment type="caution">
    <text evidence="5">The sequence shown here is derived from an EMBL/GenBank/DDBJ whole genome shotgun (WGS) entry which is preliminary data.</text>
</comment>
<dbReference type="InterPro" id="IPR029058">
    <property type="entry name" value="AB_hydrolase_fold"/>
</dbReference>
<gene>
    <name evidence="5" type="ORF">M9978_19095</name>
</gene>
<dbReference type="AlphaFoldDB" id="A0A9X2KMF2"/>
<feature type="domain" description="Carboxylesterase type B" evidence="4">
    <location>
        <begin position="5"/>
        <end position="480"/>
    </location>
</feature>
<dbReference type="PROSITE" id="PS00122">
    <property type="entry name" value="CARBOXYLESTERASE_B_1"/>
    <property type="match status" value="1"/>
</dbReference>